<dbReference type="GO" id="GO:0003676">
    <property type="term" value="F:nucleic acid binding"/>
    <property type="evidence" value="ECO:0007669"/>
    <property type="project" value="InterPro"/>
</dbReference>
<reference evidence="3" key="2">
    <citation type="submission" date="2025-08" db="UniProtKB">
        <authorList>
            <consortium name="RefSeq"/>
        </authorList>
    </citation>
    <scope>IDENTIFICATION</scope>
    <source>
        <tissue evidence="3">Whole plant</tissue>
    </source>
</reference>
<dbReference type="RefSeq" id="XP_015957282.1">
    <property type="nucleotide sequence ID" value="XM_016101796.1"/>
</dbReference>
<dbReference type="InterPro" id="IPR041588">
    <property type="entry name" value="Integrase_H2C2"/>
</dbReference>
<dbReference type="InterPro" id="IPR036397">
    <property type="entry name" value="RNaseH_sf"/>
</dbReference>
<dbReference type="Gene3D" id="1.10.340.70">
    <property type="match status" value="1"/>
</dbReference>
<dbReference type="KEGG" id="adu:107481513"/>
<protein>
    <submittedName>
        <fullName evidence="3">Uncharacterized protein LOC107481513</fullName>
    </submittedName>
</protein>
<evidence type="ECO:0000313" key="3">
    <source>
        <dbReference type="RefSeq" id="XP_015957282.1"/>
    </source>
</evidence>
<evidence type="ECO:0000259" key="1">
    <source>
        <dbReference type="PROSITE" id="PS50994"/>
    </source>
</evidence>
<dbReference type="PROSITE" id="PS50994">
    <property type="entry name" value="INTEGRASE"/>
    <property type="match status" value="1"/>
</dbReference>
<dbReference type="OrthoDB" id="1740212at2759"/>
<dbReference type="AlphaFoldDB" id="A0A6P4CUH3"/>
<evidence type="ECO:0000313" key="2">
    <source>
        <dbReference type="Proteomes" id="UP000515211"/>
    </source>
</evidence>
<dbReference type="InterPro" id="IPR001584">
    <property type="entry name" value="Integrase_cat-core"/>
</dbReference>
<organism evidence="2 3">
    <name type="scientific">Arachis duranensis</name>
    <name type="common">Wild peanut</name>
    <dbReference type="NCBI Taxonomy" id="130453"/>
    <lineage>
        <taxon>Eukaryota</taxon>
        <taxon>Viridiplantae</taxon>
        <taxon>Streptophyta</taxon>
        <taxon>Embryophyta</taxon>
        <taxon>Tracheophyta</taxon>
        <taxon>Spermatophyta</taxon>
        <taxon>Magnoliopsida</taxon>
        <taxon>eudicotyledons</taxon>
        <taxon>Gunneridae</taxon>
        <taxon>Pentapetalae</taxon>
        <taxon>rosids</taxon>
        <taxon>fabids</taxon>
        <taxon>Fabales</taxon>
        <taxon>Fabaceae</taxon>
        <taxon>Papilionoideae</taxon>
        <taxon>50 kb inversion clade</taxon>
        <taxon>dalbergioids sensu lato</taxon>
        <taxon>Dalbergieae</taxon>
        <taxon>Pterocarpus clade</taxon>
        <taxon>Arachis</taxon>
    </lineage>
</organism>
<dbReference type="PANTHER" id="PTHR47266">
    <property type="entry name" value="ENDONUCLEASE-RELATED"/>
    <property type="match status" value="1"/>
</dbReference>
<feature type="domain" description="Integrase catalytic" evidence="1">
    <location>
        <begin position="197"/>
        <end position="232"/>
    </location>
</feature>
<dbReference type="InterPro" id="IPR052160">
    <property type="entry name" value="Gypsy_RT_Integrase-like"/>
</dbReference>
<gene>
    <name evidence="3" type="primary">LOC107481513</name>
</gene>
<dbReference type="Gene3D" id="3.30.420.10">
    <property type="entry name" value="Ribonuclease H-like superfamily/Ribonuclease H"/>
    <property type="match status" value="1"/>
</dbReference>
<dbReference type="Pfam" id="PF17921">
    <property type="entry name" value="Integrase_H2C2"/>
    <property type="match status" value="1"/>
</dbReference>
<sequence>MRIDQWIKRVLQKSDLAWRMMNWSIELSQFDVRYEPRSAIKAQAMVDFLAEMMHPDFDTPTWKLHLDGASNIRYGRAGLILIKGEDTEVLIEPTVMKPDVPTFCSSTVNTWMNPICVSQSLLKCLNDQQTIYVLPKVHESYFGHHLVEKLLAQKVVRAGYYWPTLIKDAMKYVKKCDRCQQHSNLHQAPPHEFVSIIPTRPFAKWGLDLLGPFPQGFGQVKYLIVAIDYFTK</sequence>
<dbReference type="SUPFAM" id="SSF53098">
    <property type="entry name" value="Ribonuclease H-like"/>
    <property type="match status" value="1"/>
</dbReference>
<dbReference type="InterPro" id="IPR012337">
    <property type="entry name" value="RNaseH-like_sf"/>
</dbReference>
<reference evidence="2" key="1">
    <citation type="journal article" date="2016" name="Nat. Genet.">
        <title>The genome sequences of Arachis duranensis and Arachis ipaensis, the diploid ancestors of cultivated peanut.</title>
        <authorList>
            <person name="Bertioli D.J."/>
            <person name="Cannon S.B."/>
            <person name="Froenicke L."/>
            <person name="Huang G."/>
            <person name="Farmer A.D."/>
            <person name="Cannon E.K."/>
            <person name="Liu X."/>
            <person name="Gao D."/>
            <person name="Clevenger J."/>
            <person name="Dash S."/>
            <person name="Ren L."/>
            <person name="Moretzsohn M.C."/>
            <person name="Shirasawa K."/>
            <person name="Huang W."/>
            <person name="Vidigal B."/>
            <person name="Abernathy B."/>
            <person name="Chu Y."/>
            <person name="Niederhuth C.E."/>
            <person name="Umale P."/>
            <person name="Araujo A.C."/>
            <person name="Kozik A."/>
            <person name="Kim K.D."/>
            <person name="Burow M.D."/>
            <person name="Varshney R.K."/>
            <person name="Wang X."/>
            <person name="Zhang X."/>
            <person name="Barkley N."/>
            <person name="Guimaraes P.M."/>
            <person name="Isobe S."/>
            <person name="Guo B."/>
            <person name="Liao B."/>
            <person name="Stalker H.T."/>
            <person name="Schmitz R.J."/>
            <person name="Scheffler B.E."/>
            <person name="Leal-Bertioli S.C."/>
            <person name="Xun X."/>
            <person name="Jackson S.A."/>
            <person name="Michelmore R."/>
            <person name="Ozias-Akins P."/>
        </authorList>
    </citation>
    <scope>NUCLEOTIDE SEQUENCE [LARGE SCALE GENOMIC DNA]</scope>
    <source>
        <strain evidence="2">cv. V14167</strain>
    </source>
</reference>
<dbReference type="GO" id="GO:0015074">
    <property type="term" value="P:DNA integration"/>
    <property type="evidence" value="ECO:0007669"/>
    <property type="project" value="InterPro"/>
</dbReference>
<keyword evidence="2" id="KW-1185">Reference proteome</keyword>
<dbReference type="GeneID" id="107481513"/>
<dbReference type="Proteomes" id="UP000515211">
    <property type="component" value="Chromosome 3"/>
</dbReference>
<proteinExistence type="predicted"/>
<accession>A0A6P4CUH3</accession>
<name>A0A6P4CUH3_ARADU</name>